<gene>
    <name evidence="6" type="ORF">CDD81_5275</name>
</gene>
<protein>
    <recommendedName>
        <fullName evidence="4">Succinate dehydrogenase assembly factor 2, mitochondrial</fullName>
        <shortName evidence="4">SDH assembly factor 2</shortName>
        <shortName evidence="4">SDHAF2</shortName>
    </recommendedName>
</protein>
<evidence type="ECO:0000256" key="4">
    <source>
        <dbReference type="HAMAP-Rule" id="MF_03057"/>
    </source>
</evidence>
<comment type="function">
    <text evidence="4">Plays an essential role in the assembly of succinate dehydrogenase (SDH), an enzyme complex (also referred to as respiratory complex II) that is a component of both the tricarboxylic acid (TCA) cycle and the mitochondrial electron transport chain, and which couples the oxidation of succinate to fumarate with the reduction of ubiquinone (coenzyme Q) to ubiquinol. Required for flavinylation (covalent attachment of FAD) of the flavoprotein subunit of the SDH catalytic dimer.</text>
</comment>
<evidence type="ECO:0000256" key="5">
    <source>
        <dbReference type="SAM" id="MobiDB-lite"/>
    </source>
</evidence>
<dbReference type="GO" id="GO:0034553">
    <property type="term" value="P:mitochondrial respiratory chain complex II assembly"/>
    <property type="evidence" value="ECO:0007669"/>
    <property type="project" value="TreeGrafter"/>
</dbReference>
<keyword evidence="7" id="KW-1185">Reference proteome</keyword>
<dbReference type="GO" id="GO:0006099">
    <property type="term" value="P:tricarboxylic acid cycle"/>
    <property type="evidence" value="ECO:0007669"/>
    <property type="project" value="TreeGrafter"/>
</dbReference>
<dbReference type="STRING" id="1399860.A0A2C5YH32"/>
<dbReference type="EMBL" id="NJET01000004">
    <property type="protein sequence ID" value="PHH66923.1"/>
    <property type="molecule type" value="Genomic_DNA"/>
</dbReference>
<evidence type="ECO:0000256" key="3">
    <source>
        <dbReference type="ARBA" id="ARBA00023186"/>
    </source>
</evidence>
<dbReference type="PANTHER" id="PTHR12469">
    <property type="entry name" value="PROTEIN EMI5 HOMOLOG, MITOCHONDRIAL"/>
    <property type="match status" value="1"/>
</dbReference>
<dbReference type="FunFam" id="1.10.150.250:FF:000002">
    <property type="entry name" value="Succinate dehydrogenase assembly factor 2, mitochondrial"/>
    <property type="match status" value="1"/>
</dbReference>
<dbReference type="GO" id="GO:0005759">
    <property type="term" value="C:mitochondrial matrix"/>
    <property type="evidence" value="ECO:0007669"/>
    <property type="project" value="UniProtKB-SubCell"/>
</dbReference>
<sequence length="357" mass="40851">MAMVLALRPALRATRLIASVPLRCLSSKVPGLPPRQDLDVGELEGASFRIEPLRRPGETDATVRARLLYQSRKRGILETELLLSSFAAKYLANLPHALLQEYDRLLEENDWDLYYWVTQPEQPPPSDTQTQDASPAAPQLSSTTESQTTTPPPQDSSHKTPPQDSYVRETPPQGEWAQTVGNIRPAHRPVPARWHDSQILRLLRRHVQTRSPIIDPSGLDSMPSLRVPYEPPDPVFDIGNYYVPKPVPKKVQRKIDKDKKSEARIAKRKSERAAARQWALVNLQKDGTSLEPAATREKRRALKQLNMRRQAKVWAKENYNVSKPAPRNYYEVRGLHERAAKKGNHRLEIDYRKKKKW</sequence>
<dbReference type="AlphaFoldDB" id="A0A2C5YH32"/>
<dbReference type="InterPro" id="IPR028882">
    <property type="entry name" value="SDHAF2"/>
</dbReference>
<feature type="compositionally biased region" description="Low complexity" evidence="5">
    <location>
        <begin position="138"/>
        <end position="149"/>
    </location>
</feature>
<dbReference type="OrthoDB" id="284292at2759"/>
<dbReference type="SUPFAM" id="SSF109910">
    <property type="entry name" value="YgfY-like"/>
    <property type="match status" value="1"/>
</dbReference>
<dbReference type="HAMAP" id="MF_03057">
    <property type="entry name" value="SDHAF2"/>
    <property type="match status" value="1"/>
</dbReference>
<keyword evidence="2 4" id="KW-0496">Mitochondrion</keyword>
<dbReference type="Proteomes" id="UP000226192">
    <property type="component" value="Unassembled WGS sequence"/>
</dbReference>
<comment type="subcellular location">
    <subcellularLocation>
        <location evidence="1 4">Mitochondrion matrix</location>
    </subcellularLocation>
</comment>
<accession>A0A2C5YH32</accession>
<reference evidence="6 7" key="1">
    <citation type="submission" date="2017-06" db="EMBL/GenBank/DDBJ databases">
        <title>Ant-infecting Ophiocordyceps genomes reveal a high diversity of potential behavioral manipulation genes and a possible major role for enterotoxins.</title>
        <authorList>
            <person name="De Bekker C."/>
            <person name="Evans H.C."/>
            <person name="Brachmann A."/>
            <person name="Hughes D.P."/>
        </authorList>
    </citation>
    <scope>NUCLEOTIDE SEQUENCE [LARGE SCALE GENOMIC DNA]</scope>
    <source>
        <strain evidence="6 7">Map64</strain>
    </source>
</reference>
<comment type="subunit">
    <text evidence="4">Interacts with the flavoprotein subunit within the SDH catalytic dimer.</text>
</comment>
<dbReference type="InterPro" id="IPR005631">
    <property type="entry name" value="SDH"/>
</dbReference>
<dbReference type="InterPro" id="IPR036714">
    <property type="entry name" value="SDH_sf"/>
</dbReference>
<dbReference type="PANTHER" id="PTHR12469:SF2">
    <property type="entry name" value="SUCCINATE DEHYDROGENASE ASSEMBLY FACTOR 2, MITOCHONDRIAL"/>
    <property type="match status" value="1"/>
</dbReference>
<comment type="similarity">
    <text evidence="4">Belongs to the SDHAF2 family.</text>
</comment>
<evidence type="ECO:0000313" key="6">
    <source>
        <dbReference type="EMBL" id="PHH66923.1"/>
    </source>
</evidence>
<dbReference type="Gene3D" id="1.10.150.250">
    <property type="entry name" value="Flavinator of succinate dehydrogenase"/>
    <property type="match status" value="1"/>
</dbReference>
<comment type="caution">
    <text evidence="6">The sequence shown here is derived from an EMBL/GenBank/DDBJ whole genome shotgun (WGS) entry which is preliminary data.</text>
</comment>
<dbReference type="GO" id="GO:0006121">
    <property type="term" value="P:mitochondrial electron transport, succinate to ubiquinone"/>
    <property type="evidence" value="ECO:0007669"/>
    <property type="project" value="UniProtKB-UniRule"/>
</dbReference>
<organism evidence="6 7">
    <name type="scientific">Ophiocordyceps australis</name>
    <dbReference type="NCBI Taxonomy" id="1399860"/>
    <lineage>
        <taxon>Eukaryota</taxon>
        <taxon>Fungi</taxon>
        <taxon>Dikarya</taxon>
        <taxon>Ascomycota</taxon>
        <taxon>Pezizomycotina</taxon>
        <taxon>Sordariomycetes</taxon>
        <taxon>Hypocreomycetidae</taxon>
        <taxon>Hypocreales</taxon>
        <taxon>Ophiocordycipitaceae</taxon>
        <taxon>Ophiocordyceps</taxon>
    </lineage>
</organism>
<name>A0A2C5YH32_9HYPO</name>
<evidence type="ECO:0000256" key="2">
    <source>
        <dbReference type="ARBA" id="ARBA00023128"/>
    </source>
</evidence>
<evidence type="ECO:0000256" key="1">
    <source>
        <dbReference type="ARBA" id="ARBA00004305"/>
    </source>
</evidence>
<feature type="region of interest" description="Disordered" evidence="5">
    <location>
        <begin position="117"/>
        <end position="175"/>
    </location>
</feature>
<proteinExistence type="inferred from homology"/>
<evidence type="ECO:0000313" key="7">
    <source>
        <dbReference type="Proteomes" id="UP000226192"/>
    </source>
</evidence>
<keyword evidence="3 4" id="KW-0143">Chaperone</keyword>
<dbReference type="Pfam" id="PF03937">
    <property type="entry name" value="Sdh5"/>
    <property type="match status" value="1"/>
</dbReference>